<dbReference type="VEuPathDB" id="MicrosporidiaDB:AEWR_111580"/>
<protein>
    <recommendedName>
        <fullName evidence="6">RNase L inhibitor</fullName>
    </recommendedName>
</protein>
<evidence type="ECO:0000259" key="4">
    <source>
        <dbReference type="PROSITE" id="PS51379"/>
    </source>
</evidence>
<organism evidence="5">
    <name type="scientific">Encephalitozoon cuniculi</name>
    <name type="common">Microsporidian parasite</name>
    <dbReference type="NCBI Taxonomy" id="6035"/>
    <lineage>
        <taxon>Eukaryota</taxon>
        <taxon>Fungi</taxon>
        <taxon>Fungi incertae sedis</taxon>
        <taxon>Microsporidia</taxon>
        <taxon>Unikaryonidae</taxon>
        <taxon>Encephalitozoon</taxon>
    </lineage>
</organism>
<reference evidence="5" key="1">
    <citation type="journal article" date="2013" name="Eukaryot. Cell">
        <title>Extremely Reduced Levels of Heterozygosity in the Vertebrate Pathogen Encephalitozoon cuniculi.</title>
        <authorList>
            <person name="Selman M."/>
            <person name="Sak B."/>
            <person name="Kvac M."/>
            <person name="Farinelli L."/>
            <person name="Weiss L.M."/>
            <person name="Corradi N."/>
        </authorList>
    </citation>
    <scope>NUCLEOTIDE SEQUENCE</scope>
</reference>
<dbReference type="Pfam" id="PF04068">
    <property type="entry name" value="Fer4_RLI"/>
    <property type="match status" value="1"/>
</dbReference>
<keyword evidence="2" id="KW-0067">ATP-binding</keyword>
<feature type="domain" description="ABC transporter" evidence="3">
    <location>
        <begin position="72"/>
        <end position="343"/>
    </location>
</feature>
<dbReference type="InterPro" id="IPR027417">
    <property type="entry name" value="P-loop_NTPase"/>
</dbReference>
<name>M1K770_ENCCN</name>
<dbReference type="PROSITE" id="PS50893">
    <property type="entry name" value="ABC_TRANSPORTER_2"/>
    <property type="match status" value="2"/>
</dbReference>
<dbReference type="InterPro" id="IPR003593">
    <property type="entry name" value="AAA+_ATPase"/>
</dbReference>
<evidence type="ECO:0008006" key="6">
    <source>
        <dbReference type="Google" id="ProtNLM"/>
    </source>
</evidence>
<sequence length="624" mass="70077">MGKGEERTNLTRLAIVNFELCKPSQCASECRKACPVNKTGKECIRIEKKCMISEVLCIGCSACQKKCPFKAISIINLPTNLTKEITHRYGTNGFKLHRLPIPRPGKVLGLVGTNGIGKSTALKILSGEIKPNLGKYDSPPGWETILGYFRGSELQGYFTKVLEGQLRITSKIQYIDRLPKLLKKRFSPEVKSMVKSLSLDGTETDTDNRLLVRSVLEEMDQRQRKDYYIEKMCLGNILDRDVEELSGGELQRLSLALACMQQSDVYIFDEPSSYLDVKQRLSAAKEIRELCEDNSYVIVVEHDLAILDLMSDFGCVLYGQSGAYGVITAPYAIKSAINIFLDGYIPTENMRFRPSELKFDISERPARDAEKRAQYWYGGMTKTYESFRLEVKEGSFSDSEIIVFLGENGMGKTTLVGLIAGLIKPDGGDEFTKLSYSLKPQKILPKYKGTVRELFMSKIRSSFMDQSFVNDVIKPLSIEYTYEQQVQNLSGGELQRIAIAMCLGKDANVYLIDEPSAFLDSDQRIAISKIIKRFIYSNGKIAFIVEHDLIVGTYLADKVVVFQGEPGVSSVASPPMGLLDGMNIFLKSLDVTFRRDSSNLRPRVNKPGSAKDRIQKENNQYFFS</sequence>
<dbReference type="VEuPathDB" id="MicrosporidiaDB:ECU11_1580"/>
<dbReference type="PANTHER" id="PTHR19248">
    <property type="entry name" value="ATP-BINDING TRANSPORT PROTEIN-RELATED"/>
    <property type="match status" value="1"/>
</dbReference>
<dbReference type="VEuPathDB" id="MicrosporidiaDB:AEWQ_111580"/>
<dbReference type="InterPro" id="IPR007209">
    <property type="entry name" value="RNaseL-inhib-like_metal-bd_dom"/>
</dbReference>
<dbReference type="InterPro" id="IPR003439">
    <property type="entry name" value="ABC_transporter-like_ATP-bd"/>
</dbReference>
<dbReference type="PROSITE" id="PS00211">
    <property type="entry name" value="ABC_TRANSPORTER_1"/>
    <property type="match status" value="1"/>
</dbReference>
<dbReference type="Pfam" id="PF00005">
    <property type="entry name" value="ABC_tran"/>
    <property type="match status" value="2"/>
</dbReference>
<keyword evidence="1" id="KW-0547">Nucleotide-binding</keyword>
<dbReference type="PRINTS" id="PR01868">
    <property type="entry name" value="ABCEFAMILY"/>
</dbReference>
<dbReference type="SUPFAM" id="SSF54862">
    <property type="entry name" value="4Fe-4S ferredoxins"/>
    <property type="match status" value="1"/>
</dbReference>
<dbReference type="Gene3D" id="3.40.50.300">
    <property type="entry name" value="P-loop containing nucleotide triphosphate hydrolases"/>
    <property type="match status" value="2"/>
</dbReference>
<evidence type="ECO:0000256" key="2">
    <source>
        <dbReference type="ARBA" id="ARBA00022840"/>
    </source>
</evidence>
<dbReference type="VEuPathDB" id="MicrosporidiaDB:M970_111580"/>
<dbReference type="EMBL" id="KC513604">
    <property type="protein sequence ID" value="AGE94855.1"/>
    <property type="molecule type" value="Genomic_DNA"/>
</dbReference>
<dbReference type="PROSITE" id="PS51379">
    <property type="entry name" value="4FE4S_FER_2"/>
    <property type="match status" value="1"/>
</dbReference>
<dbReference type="GO" id="GO:0005524">
    <property type="term" value="F:ATP binding"/>
    <property type="evidence" value="ECO:0007669"/>
    <property type="project" value="UniProtKB-KW"/>
</dbReference>
<dbReference type="NCBIfam" id="NF009945">
    <property type="entry name" value="PRK13409.1"/>
    <property type="match status" value="1"/>
</dbReference>
<evidence type="ECO:0000256" key="1">
    <source>
        <dbReference type="ARBA" id="ARBA00022741"/>
    </source>
</evidence>
<proteinExistence type="predicted"/>
<dbReference type="InterPro" id="IPR013283">
    <property type="entry name" value="RLI1"/>
</dbReference>
<dbReference type="SMART" id="SM00382">
    <property type="entry name" value="AAA"/>
    <property type="match status" value="2"/>
</dbReference>
<feature type="domain" description="4Fe-4S ferredoxin-type" evidence="4">
    <location>
        <begin position="48"/>
        <end position="77"/>
    </location>
</feature>
<dbReference type="Pfam" id="PF00037">
    <property type="entry name" value="Fer4"/>
    <property type="match status" value="1"/>
</dbReference>
<dbReference type="AlphaFoldDB" id="M1K770"/>
<dbReference type="GO" id="GO:0016887">
    <property type="term" value="F:ATP hydrolysis activity"/>
    <property type="evidence" value="ECO:0007669"/>
    <property type="project" value="InterPro"/>
</dbReference>
<dbReference type="InterPro" id="IPR017896">
    <property type="entry name" value="4Fe4S_Fe-S-bd"/>
</dbReference>
<accession>M1K770</accession>
<dbReference type="InterPro" id="IPR017871">
    <property type="entry name" value="ABC_transporter-like_CS"/>
</dbReference>
<dbReference type="FunFam" id="3.40.50.300:FF:001546">
    <property type="entry name" value="RNase L inhibitor homolog"/>
    <property type="match status" value="1"/>
</dbReference>
<dbReference type="VEuPathDB" id="MicrosporidiaDB:AEWD_111580"/>
<dbReference type="InterPro" id="IPR017900">
    <property type="entry name" value="4Fe4S_Fe_S_CS"/>
</dbReference>
<feature type="domain" description="ABC transporter" evidence="3">
    <location>
        <begin position="364"/>
        <end position="589"/>
    </location>
</feature>
<evidence type="ECO:0000313" key="5">
    <source>
        <dbReference type="EMBL" id="AGE94855.1"/>
    </source>
</evidence>
<evidence type="ECO:0000259" key="3">
    <source>
        <dbReference type="PROSITE" id="PS50893"/>
    </source>
</evidence>
<dbReference type="PROSITE" id="PS00198">
    <property type="entry name" value="4FE4S_FER_1"/>
    <property type="match status" value="1"/>
</dbReference>
<gene>
    <name evidence="5" type="ORF">ECU11_1580</name>
</gene>
<dbReference type="SUPFAM" id="SSF52540">
    <property type="entry name" value="P-loop containing nucleoside triphosphate hydrolases"/>
    <property type="match status" value="2"/>
</dbReference>